<evidence type="ECO:0000256" key="1">
    <source>
        <dbReference type="SAM" id="MobiDB-lite"/>
    </source>
</evidence>
<dbReference type="Proteomes" id="UP000317982">
    <property type="component" value="Unassembled WGS sequence"/>
</dbReference>
<dbReference type="OrthoDB" id="7478453at2"/>
<protein>
    <submittedName>
        <fullName evidence="2">Uncharacterized protein</fullName>
    </submittedName>
</protein>
<gene>
    <name evidence="2" type="ORF">FL583_01550</name>
</gene>
<dbReference type="InParanoid" id="A0A545B073"/>
<feature type="region of interest" description="Disordered" evidence="1">
    <location>
        <begin position="36"/>
        <end position="56"/>
    </location>
</feature>
<evidence type="ECO:0000313" key="2">
    <source>
        <dbReference type="EMBL" id="TQS46977.1"/>
    </source>
</evidence>
<name>A0A545B073_9ACTN</name>
<keyword evidence="3" id="KW-1185">Reference proteome</keyword>
<reference evidence="2 3" key="1">
    <citation type="submission" date="2019-07" db="EMBL/GenBank/DDBJ databases">
        <title>Cryptosporangium phraense sp. nov., isolated from plant litter.</title>
        <authorList>
            <person name="Suriyachadkun C."/>
        </authorList>
    </citation>
    <scope>NUCLEOTIDE SEQUENCE [LARGE SCALE GENOMIC DNA]</scope>
    <source>
        <strain evidence="2 3">A-T 5661</strain>
    </source>
</reference>
<organism evidence="2 3">
    <name type="scientific">Cryptosporangium phraense</name>
    <dbReference type="NCBI Taxonomy" id="2593070"/>
    <lineage>
        <taxon>Bacteria</taxon>
        <taxon>Bacillati</taxon>
        <taxon>Actinomycetota</taxon>
        <taxon>Actinomycetes</taxon>
        <taxon>Cryptosporangiales</taxon>
        <taxon>Cryptosporangiaceae</taxon>
        <taxon>Cryptosporangium</taxon>
    </lineage>
</organism>
<dbReference type="EMBL" id="VIRS01000001">
    <property type="protein sequence ID" value="TQS46977.1"/>
    <property type="molecule type" value="Genomic_DNA"/>
</dbReference>
<comment type="caution">
    <text evidence="2">The sequence shown here is derived from an EMBL/GenBank/DDBJ whole genome shotgun (WGS) entry which is preliminary data.</text>
</comment>
<evidence type="ECO:0000313" key="3">
    <source>
        <dbReference type="Proteomes" id="UP000317982"/>
    </source>
</evidence>
<sequence>MPTYSVGQRLRSAVSGVEAIVVRVPSGDVTITCAGAPMLSPDDEPDGSLPPADPAQRHTLLGKRYLDADSDLEMLCVAAGPGEIAVDGRTLTIKTAQPLPASD</sequence>
<proteinExistence type="predicted"/>
<dbReference type="RefSeq" id="WP_142702595.1">
    <property type="nucleotide sequence ID" value="NZ_VIRS01000001.1"/>
</dbReference>
<accession>A0A545B073</accession>
<dbReference type="AlphaFoldDB" id="A0A545B073"/>